<evidence type="ECO:0000313" key="1">
    <source>
        <dbReference type="EMBL" id="PIA32018.1"/>
    </source>
</evidence>
<sequence>MGFIHANRLVMIQILLTSKGITLNPVKFVYYVGPCYLVLLFVQWKICVETGCFFVGGEDYYTHQECCY</sequence>
<evidence type="ECO:0000313" key="2">
    <source>
        <dbReference type="Proteomes" id="UP000230069"/>
    </source>
</evidence>
<dbReference type="OrthoDB" id="10502959at2759"/>
<accession>A0A2G5CL95</accession>
<dbReference type="Proteomes" id="UP000230069">
    <property type="component" value="Unassembled WGS sequence"/>
</dbReference>
<dbReference type="STRING" id="218851.A0A2G5CL95"/>
<protein>
    <submittedName>
        <fullName evidence="1">Uncharacterized protein</fullName>
    </submittedName>
</protein>
<dbReference type="InParanoid" id="A0A2G5CL95"/>
<dbReference type="AlphaFoldDB" id="A0A2G5CL95"/>
<reference evidence="1 2" key="1">
    <citation type="submission" date="2017-09" db="EMBL/GenBank/DDBJ databases">
        <title>WGS assembly of Aquilegia coerulea Goldsmith.</title>
        <authorList>
            <person name="Hodges S."/>
            <person name="Kramer E."/>
            <person name="Nordborg M."/>
            <person name="Tomkins J."/>
            <person name="Borevitz J."/>
            <person name="Derieg N."/>
            <person name="Yan J."/>
            <person name="Mihaltcheva S."/>
            <person name="Hayes R.D."/>
            <person name="Rokhsar D."/>
        </authorList>
    </citation>
    <scope>NUCLEOTIDE SEQUENCE [LARGE SCALE GENOMIC DNA]</scope>
    <source>
        <strain evidence="2">cv. Goldsmith</strain>
    </source>
</reference>
<keyword evidence="2" id="KW-1185">Reference proteome</keyword>
<dbReference type="EMBL" id="KZ305064">
    <property type="protein sequence ID" value="PIA32018.1"/>
    <property type="molecule type" value="Genomic_DNA"/>
</dbReference>
<organism evidence="1 2">
    <name type="scientific">Aquilegia coerulea</name>
    <name type="common">Rocky mountain columbine</name>
    <dbReference type="NCBI Taxonomy" id="218851"/>
    <lineage>
        <taxon>Eukaryota</taxon>
        <taxon>Viridiplantae</taxon>
        <taxon>Streptophyta</taxon>
        <taxon>Embryophyta</taxon>
        <taxon>Tracheophyta</taxon>
        <taxon>Spermatophyta</taxon>
        <taxon>Magnoliopsida</taxon>
        <taxon>Ranunculales</taxon>
        <taxon>Ranunculaceae</taxon>
        <taxon>Thalictroideae</taxon>
        <taxon>Aquilegia</taxon>
    </lineage>
</organism>
<name>A0A2G5CL95_AQUCA</name>
<gene>
    <name evidence="1" type="ORF">AQUCO_04700120v1</name>
</gene>
<proteinExistence type="predicted"/>